<dbReference type="InterPro" id="IPR002656">
    <property type="entry name" value="Acyl_transf_3_dom"/>
</dbReference>
<evidence type="ECO:0000313" key="4">
    <source>
        <dbReference type="Proteomes" id="UP000253606"/>
    </source>
</evidence>
<feature type="transmembrane region" description="Helical" evidence="1">
    <location>
        <begin position="259"/>
        <end position="280"/>
    </location>
</feature>
<keyword evidence="1" id="KW-0472">Membrane</keyword>
<feature type="transmembrane region" description="Helical" evidence="1">
    <location>
        <begin position="163"/>
        <end position="186"/>
    </location>
</feature>
<dbReference type="PANTHER" id="PTHR36927">
    <property type="entry name" value="BLR4337 PROTEIN"/>
    <property type="match status" value="1"/>
</dbReference>
<feature type="transmembrane region" description="Helical" evidence="1">
    <location>
        <begin position="320"/>
        <end position="341"/>
    </location>
</feature>
<dbReference type="OrthoDB" id="9810469at2"/>
<name>A0A2Z5G686_9BACT</name>
<dbReference type="GO" id="GO:0016747">
    <property type="term" value="F:acyltransferase activity, transferring groups other than amino-acyl groups"/>
    <property type="evidence" value="ECO:0007669"/>
    <property type="project" value="InterPro"/>
</dbReference>
<dbReference type="InterPro" id="IPR050623">
    <property type="entry name" value="Glucan_succinyl_AcylTrfase"/>
</dbReference>
<protein>
    <submittedName>
        <fullName evidence="3">Glucans biosynthesis protein C</fullName>
    </submittedName>
</protein>
<feature type="transmembrane region" description="Helical" evidence="1">
    <location>
        <begin position="286"/>
        <end position="308"/>
    </location>
</feature>
<proteinExistence type="predicted"/>
<feature type="transmembrane region" description="Helical" evidence="1">
    <location>
        <begin position="117"/>
        <end position="142"/>
    </location>
</feature>
<feature type="transmembrane region" description="Helical" evidence="1">
    <location>
        <begin position="414"/>
        <end position="435"/>
    </location>
</feature>
<feature type="transmembrane region" description="Helical" evidence="1">
    <location>
        <begin position="347"/>
        <end position="369"/>
    </location>
</feature>
<feature type="transmembrane region" description="Helical" evidence="1">
    <location>
        <begin position="389"/>
        <end position="408"/>
    </location>
</feature>
<dbReference type="PANTHER" id="PTHR36927:SF1">
    <property type="entry name" value="MDO-LIKE PROTEIN"/>
    <property type="match status" value="1"/>
</dbReference>
<keyword evidence="1" id="KW-1133">Transmembrane helix</keyword>
<sequence length="463" mass="53057">MRIAAPASLRNLFCHHGGISDHRERWLVVAPPEIRDLLQQTNKLTTVVLSRRSNRLQEELTIGDNALNLHRYPSTTPRFHSLDSLRAGMMFLGIVLHGVLPYTGIRMWPVNDPTTHPIFWDAIVFAIHVFRMLLFFVLAGFFAHLLYERLGAAGFLYHRTKRILLPFAIGWLALYLPTIIGVQYGIHVRDPHPWVEVSHYFSSGLFLSQSYTMHLWFLYYLYCSYLLCLAILILTPSQLRTRLQQPITMSFRAVTNSRWRAFILAVPTCALLYVSPIASFGAPEGWLPTIIDLATYGYFFAFGWYLFAEIDLLLRLQQHAVTHLTIAFVLGPIAFRLHGLLRHEPRVHIPLIAMTAIICWCLIIGLIGIGNRYWNGGSPHVRYFADASYWVYLVHYPLVIWLQIALLFFHMPVILKFILVISATTVLSLASYHLFVRYTLIGKLLNGTRHRTTGATVECPTVT</sequence>
<feature type="transmembrane region" description="Helical" evidence="1">
    <location>
        <begin position="217"/>
        <end position="239"/>
    </location>
</feature>
<dbReference type="KEGG" id="abas:ACPOL_5515"/>
<feature type="transmembrane region" description="Helical" evidence="1">
    <location>
        <begin position="87"/>
        <end position="105"/>
    </location>
</feature>
<dbReference type="EMBL" id="CP030840">
    <property type="protein sequence ID" value="AXC14763.1"/>
    <property type="molecule type" value="Genomic_DNA"/>
</dbReference>
<gene>
    <name evidence="3" type="ORF">ACPOL_5515</name>
</gene>
<keyword evidence="4" id="KW-1185">Reference proteome</keyword>
<evidence type="ECO:0000256" key="1">
    <source>
        <dbReference type="SAM" id="Phobius"/>
    </source>
</evidence>
<evidence type="ECO:0000259" key="2">
    <source>
        <dbReference type="Pfam" id="PF01757"/>
    </source>
</evidence>
<evidence type="ECO:0000313" key="3">
    <source>
        <dbReference type="EMBL" id="AXC14763.1"/>
    </source>
</evidence>
<accession>A0A2Z5G686</accession>
<dbReference type="AlphaFoldDB" id="A0A2Z5G686"/>
<keyword evidence="1" id="KW-0812">Transmembrane</keyword>
<dbReference type="Proteomes" id="UP000253606">
    <property type="component" value="Chromosome"/>
</dbReference>
<dbReference type="Pfam" id="PF01757">
    <property type="entry name" value="Acyl_transf_3"/>
    <property type="match status" value="1"/>
</dbReference>
<organism evidence="3 4">
    <name type="scientific">Acidisarcina polymorpha</name>
    <dbReference type="NCBI Taxonomy" id="2211140"/>
    <lineage>
        <taxon>Bacteria</taxon>
        <taxon>Pseudomonadati</taxon>
        <taxon>Acidobacteriota</taxon>
        <taxon>Terriglobia</taxon>
        <taxon>Terriglobales</taxon>
        <taxon>Acidobacteriaceae</taxon>
        <taxon>Acidisarcina</taxon>
    </lineage>
</organism>
<feature type="domain" description="Acyltransferase 3" evidence="2">
    <location>
        <begin position="80"/>
        <end position="432"/>
    </location>
</feature>
<reference evidence="3 4" key="1">
    <citation type="journal article" date="2018" name="Front. Microbiol.">
        <title>Hydrolytic Capabilities as a Key to Environmental Success: Chitinolytic and Cellulolytic Acidobacteria From Acidic Sub-arctic Soils and Boreal Peatlands.</title>
        <authorList>
            <person name="Belova S.E."/>
            <person name="Ravin N.V."/>
            <person name="Pankratov T.A."/>
            <person name="Rakitin A.L."/>
            <person name="Ivanova A.A."/>
            <person name="Beletsky A.V."/>
            <person name="Mardanov A.V."/>
            <person name="Sinninghe Damste J.S."/>
            <person name="Dedysh S.N."/>
        </authorList>
    </citation>
    <scope>NUCLEOTIDE SEQUENCE [LARGE SCALE GENOMIC DNA]</scope>
    <source>
        <strain evidence="3 4">SBC82</strain>
    </source>
</reference>